<evidence type="ECO:0000313" key="2">
    <source>
        <dbReference type="Proteomes" id="UP000069272"/>
    </source>
</evidence>
<sequence>MTTEHPEVLLLVLMALTFERSTESGHGEGFISEGRTEIGCWQANRLYEI</sequence>
<protein>
    <submittedName>
        <fullName evidence="1">Uncharacterized protein</fullName>
    </submittedName>
</protein>
<keyword evidence="2" id="KW-1185">Reference proteome</keyword>
<dbReference type="Proteomes" id="UP000069272">
    <property type="component" value="Chromosome 2R"/>
</dbReference>
<accession>A0A182FXH9</accession>
<proteinExistence type="predicted"/>
<name>A0A182FXH9_ANOAL</name>
<reference evidence="1" key="2">
    <citation type="submission" date="2022-08" db="UniProtKB">
        <authorList>
            <consortium name="EnsemblMetazoa"/>
        </authorList>
    </citation>
    <scope>IDENTIFICATION</scope>
    <source>
        <strain evidence="1">STECLA/ALBI9_A</strain>
    </source>
</reference>
<reference evidence="1 2" key="1">
    <citation type="journal article" date="2017" name="G3 (Bethesda)">
        <title>The Physical Genome Mapping of Anopheles albimanus Corrected Scaffold Misassemblies and Identified Interarm Rearrangements in Genus Anopheles.</title>
        <authorList>
            <person name="Artemov G.N."/>
            <person name="Peery A.N."/>
            <person name="Jiang X."/>
            <person name="Tu Z."/>
            <person name="Stegniy V.N."/>
            <person name="Sharakhova M.V."/>
            <person name="Sharakhov I.V."/>
        </authorList>
    </citation>
    <scope>NUCLEOTIDE SEQUENCE [LARGE SCALE GENOMIC DNA]</scope>
    <source>
        <strain evidence="1 2">ALBI9_A</strain>
    </source>
</reference>
<evidence type="ECO:0000313" key="1">
    <source>
        <dbReference type="EnsemblMetazoa" id="AALB014349-PB"/>
    </source>
</evidence>
<dbReference type="AlphaFoldDB" id="A0A182FXH9"/>
<dbReference type="VEuPathDB" id="VectorBase:AALB014349"/>
<dbReference type="EnsemblMetazoa" id="AALB014349-RB">
    <property type="protein sequence ID" value="AALB014349-PB"/>
    <property type="gene ID" value="AALB014349"/>
</dbReference>
<organism evidence="1 2">
    <name type="scientific">Anopheles albimanus</name>
    <name type="common">New world malaria mosquito</name>
    <dbReference type="NCBI Taxonomy" id="7167"/>
    <lineage>
        <taxon>Eukaryota</taxon>
        <taxon>Metazoa</taxon>
        <taxon>Ecdysozoa</taxon>
        <taxon>Arthropoda</taxon>
        <taxon>Hexapoda</taxon>
        <taxon>Insecta</taxon>
        <taxon>Pterygota</taxon>
        <taxon>Neoptera</taxon>
        <taxon>Endopterygota</taxon>
        <taxon>Diptera</taxon>
        <taxon>Nematocera</taxon>
        <taxon>Culicoidea</taxon>
        <taxon>Culicidae</taxon>
        <taxon>Anophelinae</taxon>
        <taxon>Anopheles</taxon>
    </lineage>
</organism>